<dbReference type="EMBL" id="NWZY01000017">
    <property type="protein sequence ID" value="RQK78126.1"/>
    <property type="molecule type" value="Genomic_DNA"/>
</dbReference>
<gene>
    <name evidence="1" type="ORF">COH52_06875</name>
</gene>
<evidence type="ECO:0000313" key="1">
    <source>
        <dbReference type="EMBL" id="RQK78126.1"/>
    </source>
</evidence>
<organism evidence="1 2">
    <name type="scientific">Neisseria meningitidis</name>
    <dbReference type="NCBI Taxonomy" id="487"/>
    <lineage>
        <taxon>Bacteria</taxon>
        <taxon>Pseudomonadati</taxon>
        <taxon>Pseudomonadota</taxon>
        <taxon>Betaproteobacteria</taxon>
        <taxon>Neisseriales</taxon>
        <taxon>Neisseriaceae</taxon>
        <taxon>Neisseria</taxon>
    </lineage>
</organism>
<accession>A0A425B2H7</accession>
<reference evidence="1 2" key="1">
    <citation type="submission" date="2017-09" db="EMBL/GenBank/DDBJ databases">
        <title>Phenotypic and genotypic characterization of Colombian isolates of Neisseria meningitidis recovered from invasive disease.</title>
        <authorList>
            <person name="Duarte C."/>
            <person name="Gabastou J.M."/>
            <person name="Moreno J."/>
        </authorList>
    </citation>
    <scope>NUCLEOTIDE SEQUENCE [LARGE SCALE GENOMIC DNA]</scope>
    <source>
        <strain evidence="1 2">INS-Nm1012</strain>
    </source>
</reference>
<name>A0A425B2H7_NEIME</name>
<evidence type="ECO:0000313" key="2">
    <source>
        <dbReference type="Proteomes" id="UP000283666"/>
    </source>
</evidence>
<dbReference type="Proteomes" id="UP000283666">
    <property type="component" value="Unassembled WGS sequence"/>
</dbReference>
<comment type="caution">
    <text evidence="1">The sequence shown here is derived from an EMBL/GenBank/DDBJ whole genome shotgun (WGS) entry which is preliminary data.</text>
</comment>
<sequence length="46" mass="5080">MIGCVGLLLFCFQTAFIFGRLKIGTVNGFLKKKHPDSFGIQVLSFS</sequence>
<proteinExistence type="predicted"/>
<dbReference type="AlphaFoldDB" id="A0A425B2H7"/>
<protein>
    <submittedName>
        <fullName evidence="1">Permease</fullName>
    </submittedName>
</protein>